<reference evidence="7" key="1">
    <citation type="journal article" date="2015" name="ISME J.">
        <title>Aquifer environment selects for microbial species cohorts in sediment and groundwater.</title>
        <authorList>
            <person name="Hug L.A."/>
            <person name="Thomas B.C."/>
            <person name="Brown C.T."/>
            <person name="Frischkorn K.R."/>
            <person name="Williams K.H."/>
            <person name="Tringe S.G."/>
            <person name="Banfield J.F."/>
        </authorList>
    </citation>
    <scope>NUCLEOTIDE SEQUENCE</scope>
</reference>
<dbReference type="PANTHER" id="PTHR23410">
    <property type="entry name" value="RIBOSOMAL PROTEIN L5-RELATED"/>
    <property type="match status" value="1"/>
</dbReference>
<dbReference type="GO" id="GO:0006412">
    <property type="term" value="P:translation"/>
    <property type="evidence" value="ECO:0007669"/>
    <property type="project" value="UniProtKB-UniRule"/>
</dbReference>
<keyword evidence="4 6" id="KW-0689">Ribosomal protein</keyword>
<dbReference type="GO" id="GO:0008097">
    <property type="term" value="F:5S rRNA binding"/>
    <property type="evidence" value="ECO:0007669"/>
    <property type="project" value="InterPro"/>
</dbReference>
<keyword evidence="2 6" id="KW-0699">rRNA-binding</keyword>
<dbReference type="GO" id="GO:0022625">
    <property type="term" value="C:cytosolic large ribosomal subunit"/>
    <property type="evidence" value="ECO:0007669"/>
    <property type="project" value="TreeGrafter"/>
</dbReference>
<dbReference type="CDD" id="cd00432">
    <property type="entry name" value="Ribosomal_L18_L5e"/>
    <property type="match status" value="1"/>
</dbReference>
<dbReference type="InterPro" id="IPR057267">
    <property type="entry name" value="Rbsml_uL18_arch"/>
</dbReference>
<keyword evidence="5 6" id="KW-0687">Ribonucleoprotein</keyword>
<evidence type="ECO:0000256" key="4">
    <source>
        <dbReference type="ARBA" id="ARBA00022980"/>
    </source>
</evidence>
<protein>
    <recommendedName>
        <fullName evidence="6">Large ribosomal subunit protein uL18</fullName>
    </recommendedName>
</protein>
<dbReference type="GO" id="GO:0000027">
    <property type="term" value="P:ribosomal large subunit assembly"/>
    <property type="evidence" value="ECO:0007669"/>
    <property type="project" value="TreeGrafter"/>
</dbReference>
<dbReference type="Pfam" id="PF17144">
    <property type="entry name" value="Ribosomal_L5e"/>
    <property type="match status" value="1"/>
</dbReference>
<dbReference type="GO" id="GO:0003735">
    <property type="term" value="F:structural constituent of ribosome"/>
    <property type="evidence" value="ECO:0007669"/>
    <property type="project" value="InterPro"/>
</dbReference>
<evidence type="ECO:0000256" key="2">
    <source>
        <dbReference type="ARBA" id="ARBA00022730"/>
    </source>
</evidence>
<proteinExistence type="inferred from homology"/>
<evidence type="ECO:0000256" key="1">
    <source>
        <dbReference type="ARBA" id="ARBA00007116"/>
    </source>
</evidence>
<evidence type="ECO:0000256" key="5">
    <source>
        <dbReference type="ARBA" id="ARBA00023274"/>
    </source>
</evidence>
<sequence>MRTLKRRRKEGKTDYGIRIKLLKSGVPRIIFRKSNRYIIAQYVISNEARDSVVAGITSRILLKYSWPEDMRGSLKSIPASYLTGLFFGKKIMEKKLETPILDIGMIRSVNKNRAFSFIKGLIDAGVKIKCSEEAFPKEERIKGKNLKRDFSVMFAKIKKQIEENAVATSFKEK</sequence>
<dbReference type="AlphaFoldDB" id="A0A0H4T6A5"/>
<comment type="similarity">
    <text evidence="1 6">Belongs to the universal ribosomal protein uL18 family.</text>
</comment>
<name>A0A0H4T6A5_9ARCH</name>
<comment type="subunit">
    <text evidence="6">Part of the 50S ribosomal subunit. Contacts the 5S and 23S rRNAs.</text>
</comment>
<dbReference type="InterPro" id="IPR057268">
    <property type="entry name" value="Ribosomal_L18"/>
</dbReference>
<dbReference type="NCBIfam" id="NF006342">
    <property type="entry name" value="PRK08569.1"/>
    <property type="match status" value="1"/>
</dbReference>
<evidence type="ECO:0000313" key="7">
    <source>
        <dbReference type="EMBL" id="AKQ03288.1"/>
    </source>
</evidence>
<gene>
    <name evidence="6" type="primary">rpl18</name>
</gene>
<dbReference type="EMBL" id="KT007010">
    <property type="protein sequence ID" value="AKQ03288.1"/>
    <property type="molecule type" value="Genomic_DNA"/>
</dbReference>
<dbReference type="PANTHER" id="PTHR23410:SF12">
    <property type="entry name" value="LARGE RIBOSOMAL SUBUNIT PROTEIN UL18"/>
    <property type="match status" value="1"/>
</dbReference>
<organism evidence="7">
    <name type="scientific">uncultured archaeon Rifle_16ft_4_minimus_37913</name>
    <dbReference type="NCBI Taxonomy" id="1665152"/>
    <lineage>
        <taxon>Archaea</taxon>
        <taxon>environmental samples</taxon>
    </lineage>
</organism>
<dbReference type="HAMAP" id="MF_01337_A">
    <property type="entry name" value="Ribosomal_uL18_A"/>
    <property type="match status" value="1"/>
</dbReference>
<evidence type="ECO:0000256" key="3">
    <source>
        <dbReference type="ARBA" id="ARBA00022884"/>
    </source>
</evidence>
<accession>A0A0H4T6A5</accession>
<keyword evidence="3 6" id="KW-0694">RNA-binding</keyword>
<evidence type="ECO:0000256" key="6">
    <source>
        <dbReference type="HAMAP-Rule" id="MF_01337"/>
    </source>
</evidence>
<dbReference type="InterPro" id="IPR005485">
    <property type="entry name" value="Rbsml_uL18_euk_arch"/>
</dbReference>
<dbReference type="SUPFAM" id="SSF53137">
    <property type="entry name" value="Translational machinery components"/>
    <property type="match status" value="1"/>
</dbReference>
<comment type="function">
    <text evidence="6">This is one of the proteins that bind and probably mediate the attachment of the 5S RNA into the large ribosomal subunit, where it forms part of the central protuberance.</text>
</comment>
<dbReference type="Gene3D" id="3.30.420.100">
    <property type="match status" value="1"/>
</dbReference>